<accession>A0A8J3K003</accession>
<dbReference type="AlphaFoldDB" id="A0A8J3K003"/>
<comment type="caution">
    <text evidence="1">The sequence shown here is derived from an EMBL/GenBank/DDBJ whole genome shotgun (WGS) entry which is preliminary data.</text>
</comment>
<name>A0A8J3K003_9ACTN</name>
<proteinExistence type="predicted"/>
<organism evidence="1 2">
    <name type="scientific">Catellatospora chokoriensis</name>
    <dbReference type="NCBI Taxonomy" id="310353"/>
    <lineage>
        <taxon>Bacteria</taxon>
        <taxon>Bacillati</taxon>
        <taxon>Actinomycetota</taxon>
        <taxon>Actinomycetes</taxon>
        <taxon>Micromonosporales</taxon>
        <taxon>Micromonosporaceae</taxon>
        <taxon>Catellatospora</taxon>
    </lineage>
</organism>
<dbReference type="EMBL" id="BONG01000033">
    <property type="protein sequence ID" value="GIF91529.1"/>
    <property type="molecule type" value="Genomic_DNA"/>
</dbReference>
<gene>
    <name evidence="1" type="ORF">Cch02nite_49730</name>
</gene>
<protein>
    <submittedName>
        <fullName evidence="1">Uncharacterized protein</fullName>
    </submittedName>
</protein>
<evidence type="ECO:0000313" key="2">
    <source>
        <dbReference type="Proteomes" id="UP000619293"/>
    </source>
</evidence>
<reference evidence="1 2" key="1">
    <citation type="submission" date="2021-01" db="EMBL/GenBank/DDBJ databases">
        <title>Whole genome shotgun sequence of Catellatospora chokoriensis NBRC 107358.</title>
        <authorList>
            <person name="Komaki H."/>
            <person name="Tamura T."/>
        </authorList>
    </citation>
    <scope>NUCLEOTIDE SEQUENCE [LARGE SCALE GENOMIC DNA]</scope>
    <source>
        <strain evidence="1 2">NBRC 107358</strain>
    </source>
</reference>
<sequence length="92" mass="9521">MGMLACYSGGRGVEAGVGLRLDELQELDPAWLGCLRVANPGAVTAGAAVAAAADALVGDWRRIRPPGDAGCGADTFWFQRPVGGRKASAYTW</sequence>
<dbReference type="Proteomes" id="UP000619293">
    <property type="component" value="Unassembled WGS sequence"/>
</dbReference>
<evidence type="ECO:0000313" key="1">
    <source>
        <dbReference type="EMBL" id="GIF91529.1"/>
    </source>
</evidence>
<keyword evidence="2" id="KW-1185">Reference proteome</keyword>